<dbReference type="Gene3D" id="3.40.50.1820">
    <property type="entry name" value="alpha/beta hydrolase"/>
    <property type="match status" value="1"/>
</dbReference>
<dbReference type="Pfam" id="PF05728">
    <property type="entry name" value="UPF0227"/>
    <property type="match status" value="1"/>
</dbReference>
<dbReference type="SUPFAM" id="SSF53474">
    <property type="entry name" value="alpha/beta-Hydrolases"/>
    <property type="match status" value="1"/>
</dbReference>
<sequence>MNKIPIYFFPGMISNSLIFEKIELDHNLFTPVFFEWLPVEKNQSLEEYSNRYIEMINHPNPVLIGVSLGGIIAQEIAKKIKVRKTIIISSVRSTKEYPWLYRFAKYTKLYRLLPTNNINGLIEFLSNRSKKSKREERKALYDRYLTERSKDYIDWCIDQVMHWKQTEAIENVIQIHGDKDEIFPIKNIKNALVVKGGTHAMILTKYNWFNTQLPNIIQTNAI</sequence>
<reference evidence="1 2" key="1">
    <citation type="journal article" date="2006" name="Int. J. Syst. Evol. Microbiol.">
        <title>Myroides pelagicus sp. nov., isolated from seawater in Thailand.</title>
        <authorList>
            <person name="Yoon J."/>
            <person name="Maneerat S."/>
            <person name="Kawai F."/>
            <person name="Yokota A."/>
        </authorList>
    </citation>
    <scope>NUCLEOTIDE SEQUENCE [LARGE SCALE GENOMIC DNA]</scope>
    <source>
        <strain evidence="1 2">SM1T</strain>
    </source>
</reference>
<protein>
    <submittedName>
        <fullName evidence="1">Alpha/beta hydrolase</fullName>
    </submittedName>
</protein>
<dbReference type="AlphaFoldDB" id="A0A7K1GMU4"/>
<dbReference type="OrthoDB" id="659408at2"/>
<accession>A0A7K1GMU4</accession>
<evidence type="ECO:0000313" key="2">
    <source>
        <dbReference type="Proteomes" id="UP000488936"/>
    </source>
</evidence>
<dbReference type="Proteomes" id="UP000488936">
    <property type="component" value="Unassembled WGS sequence"/>
</dbReference>
<dbReference type="InterPro" id="IPR029058">
    <property type="entry name" value="AB_hydrolase_fold"/>
</dbReference>
<proteinExistence type="predicted"/>
<dbReference type="EMBL" id="WMJY01000015">
    <property type="protein sequence ID" value="MTH29869.1"/>
    <property type="molecule type" value="Genomic_DNA"/>
</dbReference>
<dbReference type="InterPro" id="IPR008886">
    <property type="entry name" value="UPF0227/Esterase_YqiA"/>
</dbReference>
<comment type="caution">
    <text evidence="1">The sequence shown here is derived from an EMBL/GenBank/DDBJ whole genome shotgun (WGS) entry which is preliminary data.</text>
</comment>
<keyword evidence="1" id="KW-0378">Hydrolase</keyword>
<name>A0A7K1GMU4_9FLAO</name>
<dbReference type="GO" id="GO:0016787">
    <property type="term" value="F:hydrolase activity"/>
    <property type="evidence" value="ECO:0007669"/>
    <property type="project" value="UniProtKB-KW"/>
</dbReference>
<keyword evidence="2" id="KW-1185">Reference proteome</keyword>
<evidence type="ECO:0000313" key="1">
    <source>
        <dbReference type="EMBL" id="MTH29869.1"/>
    </source>
</evidence>
<organism evidence="1 2">
    <name type="scientific">Myroides pelagicus</name>
    <dbReference type="NCBI Taxonomy" id="270914"/>
    <lineage>
        <taxon>Bacteria</taxon>
        <taxon>Pseudomonadati</taxon>
        <taxon>Bacteroidota</taxon>
        <taxon>Flavobacteriia</taxon>
        <taxon>Flavobacteriales</taxon>
        <taxon>Flavobacteriaceae</taxon>
        <taxon>Myroides</taxon>
    </lineage>
</organism>
<dbReference type="RefSeq" id="WP_155035863.1">
    <property type="nucleotide sequence ID" value="NZ_JAYMMG010000019.1"/>
</dbReference>
<gene>
    <name evidence="1" type="ORF">GJV77_08050</name>
</gene>